<dbReference type="InterPro" id="IPR000034">
    <property type="entry name" value="Laminin_IV"/>
</dbReference>
<keyword evidence="5" id="KW-0677">Repeat</keyword>
<dbReference type="SUPFAM" id="SSF49899">
    <property type="entry name" value="Concanavalin A-like lectins/glucanases"/>
    <property type="match status" value="5"/>
</dbReference>
<dbReference type="GO" id="GO:0005604">
    <property type="term" value="C:basement membrane"/>
    <property type="evidence" value="ECO:0007669"/>
    <property type="project" value="UniProtKB-SubCell"/>
</dbReference>
<dbReference type="PROSITE" id="PS01248">
    <property type="entry name" value="EGF_LAM_1"/>
    <property type="match status" value="8"/>
</dbReference>
<dbReference type="OMA" id="TVRQHVH"/>
<dbReference type="InterPro" id="IPR056863">
    <property type="entry name" value="LMN_ATRN_NET-like_EGF"/>
</dbReference>
<feature type="disulfide bond" evidence="14">
    <location>
        <begin position="1093"/>
        <end position="1105"/>
    </location>
</feature>
<feature type="disulfide bond" evidence="14">
    <location>
        <begin position="807"/>
        <end position="819"/>
    </location>
</feature>
<dbReference type="Gene3D" id="2.60.120.260">
    <property type="entry name" value="Galactose-binding domain-like"/>
    <property type="match status" value="1"/>
</dbReference>
<feature type="region of interest" description="Disordered" evidence="16">
    <location>
        <begin position="2826"/>
        <end position="2861"/>
    </location>
</feature>
<dbReference type="FunFam" id="2.10.25.10:FF:000074">
    <property type="entry name" value="Laminin subunit alpha"/>
    <property type="match status" value="1"/>
</dbReference>
<feature type="domain" description="Laminin EGF-like" evidence="18">
    <location>
        <begin position="344"/>
        <end position="392"/>
    </location>
</feature>
<dbReference type="PROSITE" id="PS50025">
    <property type="entry name" value="LAM_G_DOMAIN"/>
    <property type="match status" value="5"/>
</dbReference>
<dbReference type="GO" id="GO:0030334">
    <property type="term" value="P:regulation of cell migration"/>
    <property type="evidence" value="ECO:0007669"/>
    <property type="project" value="InterPro"/>
</dbReference>
<feature type="coiled-coil region" evidence="15">
    <location>
        <begin position="1929"/>
        <end position="1956"/>
    </location>
</feature>
<gene>
    <name evidence="21" type="ORF">LOTGIDRAFT_227981</name>
</gene>
<dbReference type="FunFam" id="2.10.25.10:FF:000130">
    <property type="entry name" value="Laminin subunit beta 1"/>
    <property type="match status" value="1"/>
</dbReference>
<feature type="disulfide bond" evidence="14">
    <location>
        <begin position="855"/>
        <end position="872"/>
    </location>
</feature>
<feature type="domain" description="Laminin G" evidence="17">
    <location>
        <begin position="2617"/>
        <end position="2792"/>
    </location>
</feature>
<dbReference type="CDD" id="cd00055">
    <property type="entry name" value="EGF_Lam"/>
    <property type="match status" value="16"/>
</dbReference>
<feature type="domain" description="Laminin EGF-like" evidence="18">
    <location>
        <begin position="1047"/>
        <end position="1092"/>
    </location>
</feature>
<feature type="domain" description="Laminin EGF-like" evidence="18">
    <location>
        <begin position="755"/>
        <end position="806"/>
    </location>
</feature>
<dbReference type="Gene3D" id="2.170.300.10">
    <property type="entry name" value="Tie2 ligand-binding domain superfamily"/>
    <property type="match status" value="1"/>
</dbReference>
<dbReference type="SMART" id="SM00181">
    <property type="entry name" value="EGF"/>
    <property type="match status" value="12"/>
</dbReference>
<comment type="caution">
    <text evidence="14">Lacks conserved residue(s) required for the propagation of feature annotation.</text>
</comment>
<keyword evidence="11 14" id="KW-0424">Laminin EGF-like domain</keyword>
<feature type="disulfide bond" evidence="14">
    <location>
        <begin position="827"/>
        <end position="836"/>
    </location>
</feature>
<feature type="disulfide bond" evidence="14">
    <location>
        <begin position="874"/>
        <end position="883"/>
    </location>
</feature>
<dbReference type="InterPro" id="IPR000742">
    <property type="entry name" value="EGF"/>
</dbReference>
<evidence type="ECO:0000256" key="2">
    <source>
        <dbReference type="ARBA" id="ARBA00022525"/>
    </source>
</evidence>
<feature type="domain" description="Laminin N-terminal" evidence="20">
    <location>
        <begin position="1"/>
        <end position="159"/>
    </location>
</feature>
<dbReference type="Pfam" id="PF00054">
    <property type="entry name" value="Laminin_G_1"/>
    <property type="match status" value="1"/>
</dbReference>
<keyword evidence="8 15" id="KW-0175">Coiled coil</keyword>
<evidence type="ECO:0000256" key="15">
    <source>
        <dbReference type="SAM" id="Coils"/>
    </source>
</evidence>
<feature type="disulfide bond" evidence="14">
    <location>
        <begin position="662"/>
        <end position="671"/>
    </location>
</feature>
<feature type="domain" description="Laminin IV type A" evidence="19">
    <location>
        <begin position="1162"/>
        <end position="1355"/>
    </location>
</feature>
<evidence type="ECO:0008006" key="23">
    <source>
        <dbReference type="Google" id="ProtNLM"/>
    </source>
</evidence>
<feature type="disulfide bond" evidence="14">
    <location>
        <begin position="853"/>
        <end position="865"/>
    </location>
</feature>
<evidence type="ECO:0000256" key="14">
    <source>
        <dbReference type="PROSITE-ProRule" id="PRU00460"/>
    </source>
</evidence>
<dbReference type="Pfam" id="PF00053">
    <property type="entry name" value="EGF_laminin"/>
    <property type="match status" value="14"/>
</dbReference>
<keyword evidence="4" id="KW-0732">Signal</keyword>
<keyword evidence="22" id="KW-1185">Reference proteome</keyword>
<keyword evidence="2" id="KW-0964">Secreted</keyword>
<evidence type="ECO:0000256" key="6">
    <source>
        <dbReference type="ARBA" id="ARBA00022869"/>
    </source>
</evidence>
<feature type="disulfide bond" evidence="14">
    <location>
        <begin position="1121"/>
        <end position="1130"/>
    </location>
</feature>
<feature type="disulfide bond" evidence="14">
    <location>
        <begin position="924"/>
        <end position="933"/>
    </location>
</feature>
<evidence type="ECO:0000256" key="13">
    <source>
        <dbReference type="PROSITE-ProRule" id="PRU00122"/>
    </source>
</evidence>
<evidence type="ECO:0000259" key="19">
    <source>
        <dbReference type="PROSITE" id="PS51115"/>
    </source>
</evidence>
<dbReference type="GeneID" id="20247494"/>
<dbReference type="GO" id="GO:0030155">
    <property type="term" value="P:regulation of cell adhesion"/>
    <property type="evidence" value="ECO:0007669"/>
    <property type="project" value="InterPro"/>
</dbReference>
<dbReference type="PROSITE" id="PS51115">
    <property type="entry name" value="LAMININ_IVA"/>
    <property type="match status" value="2"/>
</dbReference>
<evidence type="ECO:0000256" key="7">
    <source>
        <dbReference type="ARBA" id="ARBA00022889"/>
    </source>
</evidence>
<feature type="disulfide bond" evidence="14">
    <location>
        <begin position="1524"/>
        <end position="1533"/>
    </location>
</feature>
<feature type="domain" description="Laminin G" evidence="17">
    <location>
        <begin position="2434"/>
        <end position="2612"/>
    </location>
</feature>
<dbReference type="Proteomes" id="UP000030746">
    <property type="component" value="Unassembled WGS sequence"/>
</dbReference>
<feature type="disulfide bond" evidence="14">
    <location>
        <begin position="1415"/>
        <end position="1424"/>
    </location>
</feature>
<dbReference type="FunFam" id="2.10.25.10:FF:000209">
    <property type="entry name" value="Laminin subunit alpha 5"/>
    <property type="match status" value="1"/>
</dbReference>
<feature type="coiled-coil region" evidence="15">
    <location>
        <begin position="1744"/>
        <end position="1793"/>
    </location>
</feature>
<feature type="disulfide bond" evidence="14">
    <location>
        <begin position="1047"/>
        <end position="1059"/>
    </location>
</feature>
<sequence>MTFKVYQVAYVIVKAANAPRPGNWILQRSVDGITYKPWQYFALSDSECREFYGIQPTSGVPKFSRDDEVICTSRYSRLNPLENGEIFVSLINGRPGVKEPTKTLLEFTSARYIRLNLQKIRTLHADLMNFRNNENLTHLDPTVTRRYFYSIKDISVGGQCICYGHARLCRAQGADNNLQCECEHNTCGKNCEVCCPGFNQKPWGRGVNGNGNGYKCEACNCHGKASECVYNATVDSLGLSLNERGQYDGGGVCINCQSNTGGVNCETCIEGYFRPMGVPATAPKPCRRCSCRETRTSTSRCVTDDSRISEGLKPGDCICKPGFGGVRCEQCQFGFYGYPNCKPCPCNPAGSANPAICDRRCVCKENVEGRQCDRCRPGYYNLDRNNPEGCTKCFCFGVTTSCGSSDWGISQVTEMNGWVLSTRMADGLTLLPRSFNGWLEAKTYILTGSDVEGTGSWPVTQTDIHYWVAPMVFTGNRLSSYGGMLKFTIKYILDSNIDKRYHLSEPDVIIEGGGMMITNGQKYLREEIENRVGIVLHESEWRKLITVDNRLTEVPLTKGDMMRVLQSIMRVMIRATYHTAQDTVYLRDVSLDVVSPSSRSPMTLKSVEKCNCPPGYAGLSCESCSPGWRRQNGTLYNGVCLQCNCNRHSSDCDTATGTCMNCQHNTTGPNCDRCIDGFYGDPRRGSQDDCQPCACPLLNQQNNFADQCVYSPTLENRFDYQCLRCREGHTGKHCEQCAAGYYGNPMMRGGYCKPCSCSGNIDVLEPGSCNSITGECQRCRNNAEGEKCDRCKPGYYGVALEGGCTACNCYINGSYSENCRSNGECSCRPRYTGKQCDRCQSGYGDIKNGCSRCRCNRIGSVNTPCDNVSGQCRCHNGVTGLKCDRCKDGFYRLTYEGCTDCECYRRGTYNNSGRCHSMSGQCNCLPNVQGRKCDSCPTGYWGLDFNEGCKRCECNNVGAINAQCDVRNGQCTCRNGVGDRQCDRCLPGYYGFHYDGCKVCEPCNKEGHICDQQTGKCVCPPNMSGPKCEKCDDNNWGIDNITGCKPCNCNTLGARRQQCNRRTGQCKCRKDFTGIQCDQCQVGHFNFPVCDACNCNINGTMSDTCNDLSSCECDKRGQCQCKRNVEGQRCTDCKRNTFGFDSTNPYGCTECFCFGKSQTCRQAPYVWTTVSLPVQRVSISQSASEEVQYRHGYPVIRTGVTRIRVPPQSVNEMLYWSLPSEMLGDKTRSYNGKLDIIHYFETANPDEIDFRLMPSVVIMMGNGFQIYYHDNVTLESSNPQGFSIRLHEYYWRHSSSIYPISRALLMVVLQNVEAILIPATNDGRAIYAELGPIGLQLAQPVRGVDITDRALGVEICQCPEEYSGDSCQNPGDGYYREKQNGTIGNPIITIGISRPCQCYGHSDKCDSETGQCTNCVHNTTGKHCDNCAPGYYGVATRGSPWDCAPCACPLIDRSNNFSPTCLNRGGKLVCTNCTDGYEGERCERCSAGYYGNPSIVGKICQQCNCNPEGSVSPECDLITGRCLCLPGIEGDKCNQCQPGSAVQNGTCTSCYGGCTGILLIDLQELDAQFGGKNFTVPLPWKTLYKIENDTKMYRELLNAASFQSGSKFPQFENGTKFLEEIAIRLMNRVEYVEQKSLETAEEVDGISKDAADLEQFIKEMFRNIRDDAEKLEDLVKKLIYEQAGLDVSAALDEAKRIIRKIERRDFTQDDEKSKDEKWQARKLYERVKDLDEMNFNGSKVDEKIKDIVRRLEDLKERSKEAREKAKRVIDEESSKLANQIASLEDKINDAKDYRDDADLMDKINDAKDYRDDADLMDKINDAKDYRDDADLMDKINDAKDYRDDADLMDKINDAKDYRDDADLMDKINDAKDYRDDAALMDKINDAKDYRDDADLMDKINDAKDYRDDADLMDKINDAKDYRDDAALMVDDANYYIKEARDHLDRLKENYIALERKESSLDMVLNILDSTYYDLRQNLNMAEDSVRKAWQKARELDKQAQDLDRLFSKTRADAELPLRAAKVYQNIVDAIKLAENASRNALKAARDTANIANIDGLRNDVRESKEKSQRLLDTARMLQTRGLEDGLLYVQSDLKDLMMKQQSNRDMLNMINRDMDNLPKGLKRKIDEVGYRIANIGNRVDRTADQVGDTVDRINKELEPKLDKLRDIDMKAMISHIRISSKNASENVIILKNLTDIVGKQSQAAKRLNADVSGKIIRLKEKIRLARERANNMKLSLAADGECMRSYRSKATPSTANTIDFAFKLNKSAKKEEMLLLLVQKSPTEYMAVEVRNKLVYFRWNVGSGEGFVIHEQPINLITEETVEQDHWYRVTAKRIGRIGLLKVKSLARVASETDERNRSSAIGSSVLKFDSSSDVFIAGAPGAYNLPQNVTRNKFVGCIGDVKIDDITVGVFNFKTNQDTCEACVEVPSEPGSSNIYNFDGTGYSEMKRGRYHAEKIAISFSFKTYWENSILHFSGDSMGDFMSIELVDGKVVLQYYMGGVSLGKGQTKNTYNTNKWVKVYVDRKKLQALLTVDNEKIFIDAKPGLTGLDLKNSPMYFGGIPKSLSMTKFNKISTIETDGLLGCMKDVSVGPISVDLQNLFTGNYVGMSAGCKDTGVRTVGFYGNGFSMYEGQSLSSGETDISVSFVTKQPEALLLLSTDIPQSNYYSLSLKDGYVIAQFTVDAYDLQLKSNITFNDGALHNIGIIKDNKRVALMVDDKKHTEGRLPRGSDQIRIDAGGSLYLGGTPTGLTLGSNVPTKIPLDGCLSNIIINGRLIAINNPKQYSRADIGRCRFDVVPPVRPIEPEETGTNNEFPFLATEPAITNRKPNKRTTTKPILTTRPSLTTTTRNPRRTPETDKTTSANKLEVTTTPFPESTTPTLCGQKQDYGYQQGGSSFGNTKASFAQVKVKRRDVSKSFNISFEFRTYYENGLFAFITNGEQSDYIAAQLKSGYLEISYIRTVPTTTQSRQTYNDGRWHSVRITKERKDLMYIIDNRETKRTRIRAKLDIDAPIYIGGLPNNFDLKTDQVVRNSIRGCVKNVYINKDLIDLSDTKIISGVGQCYKDVERGAYFSRSSWGAYRKNVRVTKDWSIELSFRTGDKDGIIITSSSDDGQSALAVELVNGQVQFTVKNGAKIFRAKSEIDTRFKYCDVNWHMVKARILGNVIGLSIDNEEEVLSNSPGQFEYMETETPLFIGGTQFAFKDQAATSVNAGFMGCIRDIKIKNKPLDWYDLVEFGSVRRTACPIF</sequence>
<dbReference type="RefSeq" id="XP_009043900.1">
    <property type="nucleotide sequence ID" value="XM_009045652.1"/>
</dbReference>
<feature type="disulfide bond" evidence="14">
    <location>
        <begin position="954"/>
        <end position="971"/>
    </location>
</feature>
<evidence type="ECO:0000256" key="3">
    <source>
        <dbReference type="ARBA" id="ARBA00022530"/>
    </source>
</evidence>
<dbReference type="Pfam" id="PF00055">
    <property type="entry name" value="Laminin_N"/>
    <property type="match status" value="1"/>
</dbReference>
<feature type="disulfide bond" evidence="14">
    <location>
        <begin position="1068"/>
        <end position="1077"/>
    </location>
</feature>
<dbReference type="SUPFAM" id="SSF57196">
    <property type="entry name" value="EGF/Laminin"/>
    <property type="match status" value="13"/>
</dbReference>
<dbReference type="CTD" id="20247494"/>
<dbReference type="GO" id="GO:0005201">
    <property type="term" value="F:extracellular matrix structural constituent"/>
    <property type="evidence" value="ECO:0007669"/>
    <property type="project" value="TreeGrafter"/>
</dbReference>
<feature type="domain" description="Laminin EGF-like" evidence="18">
    <location>
        <begin position="643"/>
        <end position="692"/>
    </location>
</feature>
<feature type="domain" description="Laminin EGF-like" evidence="18">
    <location>
        <begin position="807"/>
        <end position="852"/>
    </location>
</feature>
<feature type="domain" description="Laminin EGF-like" evidence="18">
    <location>
        <begin position="1503"/>
        <end position="1549"/>
    </location>
</feature>
<accession>V4CS81</accession>
<evidence type="ECO:0000313" key="21">
    <source>
        <dbReference type="EMBL" id="ESP05355.1"/>
    </source>
</evidence>
<dbReference type="GO" id="GO:0007155">
    <property type="term" value="P:cell adhesion"/>
    <property type="evidence" value="ECO:0007669"/>
    <property type="project" value="UniProtKB-KW"/>
</dbReference>
<feature type="domain" description="Laminin EGF-like" evidence="18">
    <location>
        <begin position="853"/>
        <end position="900"/>
    </location>
</feature>
<dbReference type="Gene3D" id="2.60.120.200">
    <property type="match status" value="5"/>
</dbReference>
<evidence type="ECO:0000313" key="22">
    <source>
        <dbReference type="Proteomes" id="UP000030746"/>
    </source>
</evidence>
<evidence type="ECO:0000256" key="11">
    <source>
        <dbReference type="ARBA" id="ARBA00023292"/>
    </source>
</evidence>
<dbReference type="KEGG" id="lgi:LOTGIDRAFT_227981"/>
<dbReference type="GO" id="GO:0007411">
    <property type="term" value="P:axon guidance"/>
    <property type="evidence" value="ECO:0007669"/>
    <property type="project" value="TreeGrafter"/>
</dbReference>
<feature type="disulfide bond" evidence="13">
    <location>
        <begin position="3217"/>
        <end position="3244"/>
    </location>
</feature>
<feature type="disulfide bond" evidence="14">
    <location>
        <begin position="363"/>
        <end position="372"/>
    </location>
</feature>
<evidence type="ECO:0000256" key="5">
    <source>
        <dbReference type="ARBA" id="ARBA00022737"/>
    </source>
</evidence>
<feature type="disulfide bond" evidence="14">
    <location>
        <begin position="1473"/>
        <end position="1482"/>
    </location>
</feature>
<dbReference type="SMART" id="SM00180">
    <property type="entry name" value="EGF_Lam"/>
    <property type="match status" value="17"/>
</dbReference>
<feature type="domain" description="Laminin G" evidence="17">
    <location>
        <begin position="2894"/>
        <end position="3062"/>
    </location>
</feature>
<feature type="domain" description="Laminin G" evidence="17">
    <location>
        <begin position="2233"/>
        <end position="2424"/>
    </location>
</feature>
<dbReference type="GO" id="GO:0009887">
    <property type="term" value="P:animal organ morphogenesis"/>
    <property type="evidence" value="ECO:0007669"/>
    <property type="project" value="TreeGrafter"/>
</dbReference>
<comment type="subunit">
    <text evidence="12">Laminin is a complex glycoprotein, consisting of three different polypeptide chains (alpha, beta, gamma), which are bound to each other by disulfide bonds into a cross-shaped molecule comprising one long and three short arms with globules at each end.</text>
</comment>
<reference evidence="21 22" key="1">
    <citation type="journal article" date="2013" name="Nature">
        <title>Insights into bilaterian evolution from three spiralian genomes.</title>
        <authorList>
            <person name="Simakov O."/>
            <person name="Marletaz F."/>
            <person name="Cho S.J."/>
            <person name="Edsinger-Gonzales E."/>
            <person name="Havlak P."/>
            <person name="Hellsten U."/>
            <person name="Kuo D.H."/>
            <person name="Larsson T."/>
            <person name="Lv J."/>
            <person name="Arendt D."/>
            <person name="Savage R."/>
            <person name="Osoegawa K."/>
            <person name="de Jong P."/>
            <person name="Grimwood J."/>
            <person name="Chapman J.A."/>
            <person name="Shapiro H."/>
            <person name="Aerts A."/>
            <person name="Otillar R.P."/>
            <person name="Terry A.Y."/>
            <person name="Boore J.L."/>
            <person name="Grigoriev I.V."/>
            <person name="Lindberg D.R."/>
            <person name="Seaver E.C."/>
            <person name="Weisblat D.A."/>
            <person name="Putnam N.H."/>
            <person name="Rokhsar D.S."/>
        </authorList>
    </citation>
    <scope>NUCLEOTIDE SEQUENCE [LARGE SCALE GENOMIC DNA]</scope>
</reference>
<feature type="domain" description="Laminin EGF-like" evidence="18">
    <location>
        <begin position="901"/>
        <end position="951"/>
    </location>
</feature>
<dbReference type="GO" id="GO:0045995">
    <property type="term" value="P:regulation of embryonic development"/>
    <property type="evidence" value="ECO:0007669"/>
    <property type="project" value="InterPro"/>
</dbReference>
<evidence type="ECO:0000256" key="12">
    <source>
        <dbReference type="ARBA" id="ARBA00065619"/>
    </source>
</evidence>
<dbReference type="PANTHER" id="PTHR10574">
    <property type="entry name" value="NETRIN/LAMININ-RELATED"/>
    <property type="match status" value="1"/>
</dbReference>
<keyword evidence="3" id="KW-0272">Extracellular matrix</keyword>
<dbReference type="InterPro" id="IPR008211">
    <property type="entry name" value="Laminin_N"/>
</dbReference>
<dbReference type="Pfam" id="PF06008">
    <property type="entry name" value="Laminin_I"/>
    <property type="match status" value="1"/>
</dbReference>
<dbReference type="InterPro" id="IPR002049">
    <property type="entry name" value="LE_dom"/>
</dbReference>
<keyword evidence="6" id="KW-0084">Basement membrane</keyword>
<feature type="compositionally biased region" description="Low complexity" evidence="16">
    <location>
        <begin position="2834"/>
        <end position="2849"/>
    </location>
</feature>
<dbReference type="InterPro" id="IPR009254">
    <property type="entry name" value="Laminin_aI"/>
</dbReference>
<feature type="domain" description="Laminin EGF-like" evidence="18">
    <location>
        <begin position="1446"/>
        <end position="1502"/>
    </location>
</feature>
<dbReference type="GO" id="GO:0009888">
    <property type="term" value="P:tissue development"/>
    <property type="evidence" value="ECO:0007669"/>
    <property type="project" value="TreeGrafter"/>
</dbReference>
<dbReference type="InterPro" id="IPR050440">
    <property type="entry name" value="Laminin/Netrin_ECM"/>
</dbReference>
<dbReference type="HOGENOM" id="CLU_000301_0_0_1"/>
<dbReference type="SMART" id="SM00281">
    <property type="entry name" value="LamB"/>
    <property type="match status" value="2"/>
</dbReference>
<dbReference type="InterPro" id="IPR013320">
    <property type="entry name" value="ConA-like_dom_sf"/>
</dbReference>
<dbReference type="PRINTS" id="PR00011">
    <property type="entry name" value="EGFLAMININ"/>
</dbReference>
<feature type="disulfide bond" evidence="14">
    <location>
        <begin position="289"/>
        <end position="301"/>
    </location>
</feature>
<dbReference type="FunFam" id="2.10.25.10:FF:000069">
    <property type="entry name" value="Laminin subunit alpha 1"/>
    <property type="match status" value="1"/>
</dbReference>
<evidence type="ECO:0000259" key="17">
    <source>
        <dbReference type="PROSITE" id="PS50025"/>
    </source>
</evidence>
<evidence type="ECO:0000256" key="4">
    <source>
        <dbReference type="ARBA" id="ARBA00022729"/>
    </source>
</evidence>
<dbReference type="FunFam" id="2.10.25.10:FF:000094">
    <property type="entry name" value="Laminin subunit alpha-2"/>
    <property type="match status" value="1"/>
</dbReference>
<feature type="domain" description="Laminin EGF-like" evidence="18">
    <location>
        <begin position="1396"/>
        <end position="1445"/>
    </location>
</feature>
<feature type="disulfide bond" evidence="14">
    <location>
        <begin position="1503"/>
        <end position="1515"/>
    </location>
</feature>
<dbReference type="Pfam" id="PF24973">
    <property type="entry name" value="EGF_LMN_ATRN"/>
    <property type="match status" value="2"/>
</dbReference>
<dbReference type="SMART" id="SM00136">
    <property type="entry name" value="LamNT"/>
    <property type="match status" value="1"/>
</dbReference>
<feature type="disulfide bond" evidence="14">
    <location>
        <begin position="779"/>
        <end position="788"/>
    </location>
</feature>
<dbReference type="PROSITE" id="PS51117">
    <property type="entry name" value="LAMININ_NTER"/>
    <property type="match status" value="1"/>
</dbReference>
<evidence type="ECO:0000256" key="9">
    <source>
        <dbReference type="ARBA" id="ARBA00023157"/>
    </source>
</evidence>
<dbReference type="FunFam" id="2.10.25.10:FF:000106">
    <property type="entry name" value="Heparan sulfate proteoglycan 2"/>
    <property type="match status" value="1"/>
</dbReference>
<protein>
    <recommendedName>
        <fullName evidence="23">Laminin subunit alpha-1</fullName>
    </recommendedName>
</protein>
<dbReference type="FunFam" id="2.10.25.10:FF:000090">
    <property type="entry name" value="laminin subunit alpha"/>
    <property type="match status" value="2"/>
</dbReference>
<dbReference type="Pfam" id="PF02210">
    <property type="entry name" value="Laminin_G_2"/>
    <property type="match status" value="4"/>
</dbReference>
<keyword evidence="7" id="KW-0130">Cell adhesion</keyword>
<dbReference type="Gene3D" id="2.10.25.10">
    <property type="entry name" value="Laminin"/>
    <property type="match status" value="15"/>
</dbReference>
<dbReference type="PANTHER" id="PTHR10574:SF436">
    <property type="entry name" value="LAMININ SUBUNIT ALPHA-2"/>
    <property type="match status" value="1"/>
</dbReference>
<name>V4CS81_LOTGI</name>
<feature type="domain" description="Laminin G" evidence="17">
    <location>
        <begin position="3067"/>
        <end position="3244"/>
    </location>
</feature>
<evidence type="ECO:0000256" key="8">
    <source>
        <dbReference type="ARBA" id="ARBA00023054"/>
    </source>
</evidence>
<dbReference type="STRING" id="225164.V4CS81"/>
<feature type="disulfide bond" evidence="13">
    <location>
        <begin position="2765"/>
        <end position="2792"/>
    </location>
</feature>
<dbReference type="InterPro" id="IPR001791">
    <property type="entry name" value="Laminin_G"/>
</dbReference>
<feature type="domain" description="Laminin EGF-like" evidence="18">
    <location>
        <begin position="1093"/>
        <end position="1150"/>
    </location>
</feature>
<evidence type="ECO:0000256" key="16">
    <source>
        <dbReference type="SAM" id="MobiDB-lite"/>
    </source>
</evidence>
<proteinExistence type="predicted"/>
<evidence type="ECO:0000256" key="1">
    <source>
        <dbReference type="ARBA" id="ARBA00004302"/>
    </source>
</evidence>
<comment type="subcellular location">
    <subcellularLocation>
        <location evidence="1">Secreted</location>
        <location evidence="1">Extracellular space</location>
        <location evidence="1">Extracellular matrix</location>
        <location evidence="1">Basement membrane</location>
    </subcellularLocation>
</comment>
<feature type="domain" description="Laminin EGF-like" evidence="18">
    <location>
        <begin position="952"/>
        <end position="999"/>
    </location>
</feature>
<dbReference type="GO" id="GO:0005102">
    <property type="term" value="F:signaling receptor binding"/>
    <property type="evidence" value="ECO:0007669"/>
    <property type="project" value="InterPro"/>
</dbReference>
<dbReference type="SMART" id="SM00282">
    <property type="entry name" value="LamG"/>
    <property type="match status" value="5"/>
</dbReference>
<evidence type="ECO:0000259" key="18">
    <source>
        <dbReference type="PROSITE" id="PS50027"/>
    </source>
</evidence>
<feature type="disulfide bond" evidence="14">
    <location>
        <begin position="1049"/>
        <end position="1066"/>
    </location>
</feature>
<evidence type="ECO:0000259" key="20">
    <source>
        <dbReference type="PROSITE" id="PS51117"/>
    </source>
</evidence>
<dbReference type="EMBL" id="KB199650">
    <property type="protein sequence ID" value="ESP05355.1"/>
    <property type="molecule type" value="Genomic_DNA"/>
</dbReference>
<feature type="disulfide bond" evidence="14">
    <location>
        <begin position="952"/>
        <end position="964"/>
    </location>
</feature>
<keyword evidence="9 14" id="KW-1015">Disulfide bond</keyword>
<feature type="disulfide bond" evidence="14">
    <location>
        <begin position="1505"/>
        <end position="1522"/>
    </location>
</feature>
<dbReference type="FunFam" id="2.10.25.10:FF:000033">
    <property type="entry name" value="Laminin subunit alpha 2"/>
    <property type="match status" value="1"/>
</dbReference>
<dbReference type="Pfam" id="PF00052">
    <property type="entry name" value="Laminin_B"/>
    <property type="match status" value="2"/>
</dbReference>
<feature type="domain" description="Laminin IV type A" evidence="19">
    <location>
        <begin position="413"/>
        <end position="609"/>
    </location>
</feature>
<dbReference type="CDD" id="cd00110">
    <property type="entry name" value="LamG"/>
    <property type="match status" value="5"/>
</dbReference>
<dbReference type="OrthoDB" id="10011303at2759"/>
<feature type="domain" description="Laminin EGF-like" evidence="18">
    <location>
        <begin position="289"/>
        <end position="343"/>
    </location>
</feature>
<evidence type="ECO:0000256" key="10">
    <source>
        <dbReference type="ARBA" id="ARBA00023180"/>
    </source>
</evidence>
<feature type="disulfide bond" evidence="14">
    <location>
        <begin position="973"/>
        <end position="982"/>
    </location>
</feature>
<feature type="disulfide bond" evidence="14">
    <location>
        <begin position="319"/>
        <end position="328"/>
    </location>
</feature>
<dbReference type="FunFam" id="2.10.25.10:FF:000065">
    <property type="entry name" value="Laminin subunit beta 1"/>
    <property type="match status" value="1"/>
</dbReference>
<dbReference type="PROSITE" id="PS50027">
    <property type="entry name" value="EGF_LAM_2"/>
    <property type="match status" value="13"/>
</dbReference>
<organism evidence="21 22">
    <name type="scientific">Lottia gigantea</name>
    <name type="common">Giant owl limpet</name>
    <dbReference type="NCBI Taxonomy" id="225164"/>
    <lineage>
        <taxon>Eukaryota</taxon>
        <taxon>Metazoa</taxon>
        <taxon>Spiralia</taxon>
        <taxon>Lophotrochozoa</taxon>
        <taxon>Mollusca</taxon>
        <taxon>Gastropoda</taxon>
        <taxon>Patellogastropoda</taxon>
        <taxon>Lottioidea</taxon>
        <taxon>Lottiidae</taxon>
        <taxon>Lottia</taxon>
    </lineage>
</organism>
<keyword evidence="10" id="KW-0325">Glycoprotein</keyword>